<evidence type="ECO:0000313" key="1">
    <source>
        <dbReference type="EMBL" id="WAR29415.1"/>
    </source>
</evidence>
<feature type="non-terminal residue" evidence="1">
    <location>
        <position position="1"/>
    </location>
</feature>
<dbReference type="PANTHER" id="PTHR46844:SF1">
    <property type="entry name" value="SLR5058 PROTEIN"/>
    <property type="match status" value="1"/>
</dbReference>
<name>A0ABY7G5H7_MYAAR</name>
<keyword evidence="2" id="KW-1185">Reference proteome</keyword>
<dbReference type="Gene3D" id="3.40.50.300">
    <property type="entry name" value="P-loop containing nucleotide triphosphate hydrolases"/>
    <property type="match status" value="1"/>
</dbReference>
<dbReference type="InterPro" id="IPR027417">
    <property type="entry name" value="P-loop_NTPase"/>
</dbReference>
<dbReference type="PANTHER" id="PTHR46844">
    <property type="entry name" value="SLR5058 PROTEIN"/>
    <property type="match status" value="1"/>
</dbReference>
<organism evidence="1 2">
    <name type="scientific">Mya arenaria</name>
    <name type="common">Soft-shell clam</name>
    <dbReference type="NCBI Taxonomy" id="6604"/>
    <lineage>
        <taxon>Eukaryota</taxon>
        <taxon>Metazoa</taxon>
        <taxon>Spiralia</taxon>
        <taxon>Lophotrochozoa</taxon>
        <taxon>Mollusca</taxon>
        <taxon>Bivalvia</taxon>
        <taxon>Autobranchia</taxon>
        <taxon>Heteroconchia</taxon>
        <taxon>Euheterodonta</taxon>
        <taxon>Imparidentia</taxon>
        <taxon>Neoheterodontei</taxon>
        <taxon>Myida</taxon>
        <taxon>Myoidea</taxon>
        <taxon>Myidae</taxon>
        <taxon>Mya</taxon>
    </lineage>
</organism>
<proteinExistence type="predicted"/>
<reference evidence="1" key="1">
    <citation type="submission" date="2022-11" db="EMBL/GenBank/DDBJ databases">
        <title>Centuries of genome instability and evolution in soft-shell clam transmissible cancer (bioRxiv).</title>
        <authorList>
            <person name="Hart S.F.M."/>
            <person name="Yonemitsu M.A."/>
            <person name="Giersch R.M."/>
            <person name="Beal B.F."/>
            <person name="Arriagada G."/>
            <person name="Davis B.W."/>
            <person name="Ostrander E.A."/>
            <person name="Goff S.P."/>
            <person name="Metzger M.J."/>
        </authorList>
    </citation>
    <scope>NUCLEOTIDE SEQUENCE</scope>
    <source>
        <strain evidence="1">MELC-2E11</strain>
        <tissue evidence="1">Siphon/mantle</tissue>
    </source>
</reference>
<dbReference type="Proteomes" id="UP001164746">
    <property type="component" value="Chromosome 16"/>
</dbReference>
<dbReference type="EMBL" id="CP111027">
    <property type="protein sequence ID" value="WAR29415.1"/>
    <property type="molecule type" value="Genomic_DNA"/>
</dbReference>
<evidence type="ECO:0000313" key="2">
    <source>
        <dbReference type="Proteomes" id="UP001164746"/>
    </source>
</evidence>
<protein>
    <submittedName>
        <fullName evidence="1">Uncharacterized protein</fullName>
    </submittedName>
</protein>
<sequence>MLRVKTENSSLGGKVRNIRNKTMHDARYKMDRQTADDCLDKMINVLEDQNELKHDTYAQQAAYHIRKIIDKTEKTPVFMNETLHKWLLTNNLDVDEFLKVIERGVDDLRQRLAKYYHKRLNHAPISPLMPDMDEKLDKFYVPPKIFEKNHRKIGAAEKEKGTPVTSYRHLICKTSKFGDHVFIVGEAGMGKSSCATMCALKWANQFSPTNTINEQDENYSNLRSFESAKLERIIQSNSVFKQNFRPKTELDDQFQDDTFFQKVEFLFHLTLRDCCHLCDLTDIIQDQLINTIYQDDEKSAALCTLRSVLYNKKCVIIVDGLDEWTHPNETNYRCSEKDKVIPHL</sequence>
<gene>
    <name evidence="1" type="ORF">MAR_002983</name>
</gene>
<accession>A0ABY7G5H7</accession>